<dbReference type="PANTHER" id="PTHR43166">
    <property type="entry name" value="AMINO ACID IMPORT ATP-BINDING PROTEIN"/>
    <property type="match status" value="1"/>
</dbReference>
<evidence type="ECO:0000256" key="3">
    <source>
        <dbReference type="ARBA" id="ARBA00022448"/>
    </source>
</evidence>
<name>A0A8I0EW71_9ACTN</name>
<dbReference type="Pfam" id="PF00005">
    <property type="entry name" value="ABC_tran"/>
    <property type="match status" value="1"/>
</dbReference>
<dbReference type="GO" id="GO:0015424">
    <property type="term" value="F:ABC-type amino acid transporter activity"/>
    <property type="evidence" value="ECO:0007669"/>
    <property type="project" value="InterPro"/>
</dbReference>
<dbReference type="GO" id="GO:0005524">
    <property type="term" value="F:ATP binding"/>
    <property type="evidence" value="ECO:0007669"/>
    <property type="project" value="UniProtKB-KW"/>
</dbReference>
<dbReference type="CDD" id="cd03262">
    <property type="entry name" value="ABC_HisP_GlnQ"/>
    <property type="match status" value="1"/>
</dbReference>
<evidence type="ECO:0000256" key="8">
    <source>
        <dbReference type="ARBA" id="ARBA00023136"/>
    </source>
</evidence>
<proteinExistence type="inferred from homology"/>
<keyword evidence="8" id="KW-0472">Membrane</keyword>
<gene>
    <name evidence="10" type="ORF">IBG24_08990</name>
</gene>
<dbReference type="InterPro" id="IPR003439">
    <property type="entry name" value="ABC_transporter-like_ATP-bd"/>
</dbReference>
<dbReference type="Proteomes" id="UP000620591">
    <property type="component" value="Unassembled WGS sequence"/>
</dbReference>
<evidence type="ECO:0000256" key="6">
    <source>
        <dbReference type="ARBA" id="ARBA00022840"/>
    </source>
</evidence>
<dbReference type="GO" id="GO:0016887">
    <property type="term" value="F:ATP hydrolysis activity"/>
    <property type="evidence" value="ECO:0007669"/>
    <property type="project" value="InterPro"/>
</dbReference>
<comment type="caution">
    <text evidence="10">The sequence shown here is derived from an EMBL/GenBank/DDBJ whole genome shotgun (WGS) entry which is preliminary data.</text>
</comment>
<dbReference type="GO" id="GO:0005886">
    <property type="term" value="C:plasma membrane"/>
    <property type="evidence" value="ECO:0007669"/>
    <property type="project" value="UniProtKB-SubCell"/>
</dbReference>
<comment type="similarity">
    <text evidence="2">Belongs to the ABC transporter superfamily.</text>
</comment>
<dbReference type="AlphaFoldDB" id="A0A8I0EW71"/>
<evidence type="ECO:0000256" key="5">
    <source>
        <dbReference type="ARBA" id="ARBA00022741"/>
    </source>
</evidence>
<dbReference type="PROSITE" id="PS50893">
    <property type="entry name" value="ABC_TRANSPORTER_2"/>
    <property type="match status" value="1"/>
</dbReference>
<keyword evidence="4" id="KW-1003">Cell membrane</keyword>
<evidence type="ECO:0000256" key="2">
    <source>
        <dbReference type="ARBA" id="ARBA00005417"/>
    </source>
</evidence>
<keyword evidence="7" id="KW-0029">Amino-acid transport</keyword>
<evidence type="ECO:0000256" key="1">
    <source>
        <dbReference type="ARBA" id="ARBA00004202"/>
    </source>
</evidence>
<dbReference type="InterPro" id="IPR027417">
    <property type="entry name" value="P-loop_NTPase"/>
</dbReference>
<comment type="subcellular location">
    <subcellularLocation>
        <location evidence="1">Cell membrane</location>
        <topology evidence="1">Peripheral membrane protein</topology>
    </subcellularLocation>
</comment>
<sequence length="247" mass="26542">MVSIEGLTKSYGDHVVLDDIALDVYPGEVVALIGPSGAGKSTLLRCINYLETPSSGTISITGEPVAAVPNKPTKAELLAVRRRTGMVFQGFHLFPHLSVLRNVTLAQELVLGRKPQEAREVALKLLDRVGLAAKADAKPMQCSGGQQQRIAIARALALDPVVMLFDEPTSALDPEVGQEVLAVMRELADQGTTMIVVTHAMGFARKVADQVAVLAHGAIVEQSHPDELFTRPQHAVTRRFLEAVAEQ</sequence>
<dbReference type="Gene3D" id="3.40.50.300">
    <property type="entry name" value="P-loop containing nucleotide triphosphate hydrolases"/>
    <property type="match status" value="1"/>
</dbReference>
<dbReference type="EMBL" id="JACTVM010000002">
    <property type="protein sequence ID" value="MBC9226451.1"/>
    <property type="molecule type" value="Genomic_DNA"/>
</dbReference>
<organism evidence="10 11">
    <name type="scientific">Aeromicrobium senzhongii</name>
    <dbReference type="NCBI Taxonomy" id="2663859"/>
    <lineage>
        <taxon>Bacteria</taxon>
        <taxon>Bacillati</taxon>
        <taxon>Actinomycetota</taxon>
        <taxon>Actinomycetes</taxon>
        <taxon>Propionibacteriales</taxon>
        <taxon>Nocardioidaceae</taxon>
        <taxon>Aeromicrobium</taxon>
    </lineage>
</organism>
<evidence type="ECO:0000313" key="11">
    <source>
        <dbReference type="Proteomes" id="UP000620591"/>
    </source>
</evidence>
<keyword evidence="6 10" id="KW-0067">ATP-binding</keyword>
<dbReference type="InterPro" id="IPR030679">
    <property type="entry name" value="ABC_ATPase_HisP-typ"/>
</dbReference>
<dbReference type="PROSITE" id="PS00211">
    <property type="entry name" value="ABC_TRANSPORTER_1"/>
    <property type="match status" value="1"/>
</dbReference>
<accession>A0A8I0EW71</accession>
<dbReference type="SMART" id="SM00382">
    <property type="entry name" value="AAA"/>
    <property type="match status" value="1"/>
</dbReference>
<dbReference type="PIRSF" id="PIRSF039085">
    <property type="entry name" value="ABC_ATPase_HisP"/>
    <property type="match status" value="1"/>
</dbReference>
<keyword evidence="3" id="KW-0813">Transport</keyword>
<protein>
    <submittedName>
        <fullName evidence="10">Amino acid ABC transporter ATP-binding protein</fullName>
    </submittedName>
</protein>
<keyword evidence="5" id="KW-0547">Nucleotide-binding</keyword>
<evidence type="ECO:0000259" key="9">
    <source>
        <dbReference type="PROSITE" id="PS50893"/>
    </source>
</evidence>
<dbReference type="InterPro" id="IPR050086">
    <property type="entry name" value="MetN_ABC_transporter-like"/>
</dbReference>
<evidence type="ECO:0000256" key="4">
    <source>
        <dbReference type="ARBA" id="ARBA00022475"/>
    </source>
</evidence>
<dbReference type="InterPro" id="IPR003593">
    <property type="entry name" value="AAA+_ATPase"/>
</dbReference>
<dbReference type="SUPFAM" id="SSF52540">
    <property type="entry name" value="P-loop containing nucleoside triphosphate hydrolases"/>
    <property type="match status" value="1"/>
</dbReference>
<dbReference type="PANTHER" id="PTHR43166:SF9">
    <property type="entry name" value="GLUTAMATE_ASPARTATE IMPORT ATP-BINDING PROTEIN GLTL"/>
    <property type="match status" value="1"/>
</dbReference>
<evidence type="ECO:0000256" key="7">
    <source>
        <dbReference type="ARBA" id="ARBA00022970"/>
    </source>
</evidence>
<evidence type="ECO:0000313" key="10">
    <source>
        <dbReference type="EMBL" id="MBC9226451.1"/>
    </source>
</evidence>
<feature type="domain" description="ABC transporter" evidence="9">
    <location>
        <begin position="2"/>
        <end position="241"/>
    </location>
</feature>
<dbReference type="InterPro" id="IPR017871">
    <property type="entry name" value="ABC_transporter-like_CS"/>
</dbReference>
<reference evidence="10" key="1">
    <citation type="submission" date="2020-09" db="EMBL/GenBank/DDBJ databases">
        <title>Novel species in genus Aeromicrobium.</title>
        <authorList>
            <person name="Zhang G."/>
        </authorList>
    </citation>
    <scope>NUCLEOTIDE SEQUENCE</scope>
    <source>
        <strain evidence="10">Zg-636</strain>
    </source>
</reference>